<dbReference type="InterPro" id="IPR050273">
    <property type="entry name" value="GppA/Ppx_hydrolase"/>
</dbReference>
<evidence type="ECO:0000313" key="2">
    <source>
        <dbReference type="EMBL" id="GBG67945.1"/>
    </source>
</evidence>
<protein>
    <recommendedName>
        <fullName evidence="1">Ppx/GppA phosphatase N-terminal domain-containing protein</fullName>
    </recommendedName>
</protein>
<dbReference type="InterPro" id="IPR043129">
    <property type="entry name" value="ATPase_NBD"/>
</dbReference>
<dbReference type="Gramene" id="GBG67945">
    <property type="protein sequence ID" value="GBG67945"/>
    <property type="gene ID" value="CBR_g1064"/>
</dbReference>
<dbReference type="GO" id="GO:0016462">
    <property type="term" value="F:pyrophosphatase activity"/>
    <property type="evidence" value="ECO:0007669"/>
    <property type="project" value="TreeGrafter"/>
</dbReference>
<dbReference type="OrthoDB" id="2014654at2759"/>
<feature type="domain" description="Ppx/GppA phosphatase N-terminal" evidence="1">
    <location>
        <begin position="17"/>
        <end position="133"/>
    </location>
</feature>
<dbReference type="Gene3D" id="3.30.420.40">
    <property type="match status" value="1"/>
</dbReference>
<feature type="domain" description="Ppx/GppA phosphatase N-terminal" evidence="1">
    <location>
        <begin position="246"/>
        <end position="399"/>
    </location>
</feature>
<evidence type="ECO:0000259" key="1">
    <source>
        <dbReference type="Pfam" id="PF02541"/>
    </source>
</evidence>
<dbReference type="PANTHER" id="PTHR30005:SF0">
    <property type="entry name" value="RETROGRADE REGULATION PROTEIN 2"/>
    <property type="match status" value="1"/>
</dbReference>
<dbReference type="PANTHER" id="PTHR30005">
    <property type="entry name" value="EXOPOLYPHOSPHATASE"/>
    <property type="match status" value="1"/>
</dbReference>
<sequence>MSRFTGFGEGLADGGTELTIDAQQRTVDVLREYRSFLDTTVLAPPMINGVQQPRLRMRMHAVATAAARSVKNCDSFLSAAQGALRGFRPNVISGEEEARLSFLRAISRLDPGTGSFLVVDIGGCSTELAFGPGADRDPAGQDAAGSWESRYDCQTGQSVGKKVQDGRPRPTVAVRWSASSQLEAIGRPLELVVPPAAATGPCYVRGQLVVPRSNRWSNCNGSYPKPSSGITEELRACHLAVPVGPTAIDSVEVGVVRLTERFLKSDPPIAEELRACHLAALHAFRQAIRRQPVLAHARTVVCVPDAARTLVSMAMKMAAGHHRPSGQLPKLTRRSVHRILDIVKGIPAADRVGLPGLPKGRETVIVAGCVIVLALMEALGTNTWLASDSDILDGIIFDIQSRRRVSDGTFSY</sequence>
<reference evidence="2 3" key="1">
    <citation type="journal article" date="2018" name="Cell">
        <title>The Chara Genome: Secondary Complexity and Implications for Plant Terrestrialization.</title>
        <authorList>
            <person name="Nishiyama T."/>
            <person name="Sakayama H."/>
            <person name="Vries J.D."/>
            <person name="Buschmann H."/>
            <person name="Saint-Marcoux D."/>
            <person name="Ullrich K.K."/>
            <person name="Haas F.B."/>
            <person name="Vanderstraeten L."/>
            <person name="Becker D."/>
            <person name="Lang D."/>
            <person name="Vosolsobe S."/>
            <person name="Rombauts S."/>
            <person name="Wilhelmsson P.K.I."/>
            <person name="Janitza P."/>
            <person name="Kern R."/>
            <person name="Heyl A."/>
            <person name="Rumpler F."/>
            <person name="Villalobos L.I.A.C."/>
            <person name="Clay J.M."/>
            <person name="Skokan R."/>
            <person name="Toyoda A."/>
            <person name="Suzuki Y."/>
            <person name="Kagoshima H."/>
            <person name="Schijlen E."/>
            <person name="Tajeshwar N."/>
            <person name="Catarino B."/>
            <person name="Hetherington A.J."/>
            <person name="Saltykova A."/>
            <person name="Bonnot C."/>
            <person name="Breuninger H."/>
            <person name="Symeonidi A."/>
            <person name="Radhakrishnan G.V."/>
            <person name="Van Nieuwerburgh F."/>
            <person name="Deforce D."/>
            <person name="Chang C."/>
            <person name="Karol K.G."/>
            <person name="Hedrich R."/>
            <person name="Ulvskov P."/>
            <person name="Glockner G."/>
            <person name="Delwiche C.F."/>
            <person name="Petrasek J."/>
            <person name="Van de Peer Y."/>
            <person name="Friml J."/>
            <person name="Beilby M."/>
            <person name="Dolan L."/>
            <person name="Kohara Y."/>
            <person name="Sugano S."/>
            <person name="Fujiyama A."/>
            <person name="Delaux P.-M."/>
            <person name="Quint M."/>
            <person name="TheiBen G."/>
            <person name="Hagemann M."/>
            <person name="Harholt J."/>
            <person name="Dunand C."/>
            <person name="Zachgo S."/>
            <person name="Langdale J."/>
            <person name="Maumus F."/>
            <person name="Straeten D.V.D."/>
            <person name="Gould S.B."/>
            <person name="Rensing S.A."/>
        </authorList>
    </citation>
    <scope>NUCLEOTIDE SEQUENCE [LARGE SCALE GENOMIC DNA]</scope>
    <source>
        <strain evidence="2 3">S276</strain>
    </source>
</reference>
<dbReference type="EMBL" id="BFEA01000094">
    <property type="protein sequence ID" value="GBG67945.1"/>
    <property type="molecule type" value="Genomic_DNA"/>
</dbReference>
<organism evidence="2 3">
    <name type="scientific">Chara braunii</name>
    <name type="common">Braun's stonewort</name>
    <dbReference type="NCBI Taxonomy" id="69332"/>
    <lineage>
        <taxon>Eukaryota</taxon>
        <taxon>Viridiplantae</taxon>
        <taxon>Streptophyta</taxon>
        <taxon>Charophyceae</taxon>
        <taxon>Charales</taxon>
        <taxon>Characeae</taxon>
        <taxon>Chara</taxon>
    </lineage>
</organism>
<evidence type="ECO:0000313" key="3">
    <source>
        <dbReference type="Proteomes" id="UP000265515"/>
    </source>
</evidence>
<dbReference type="AlphaFoldDB" id="A0A388KD14"/>
<proteinExistence type="predicted"/>
<accession>A0A388KD14</accession>
<gene>
    <name evidence="2" type="ORF">CBR_g1064</name>
</gene>
<dbReference type="STRING" id="69332.A0A388KD14"/>
<dbReference type="Proteomes" id="UP000265515">
    <property type="component" value="Unassembled WGS sequence"/>
</dbReference>
<comment type="caution">
    <text evidence="2">The sequence shown here is derived from an EMBL/GenBank/DDBJ whole genome shotgun (WGS) entry which is preliminary data.</text>
</comment>
<dbReference type="Gene3D" id="3.30.420.150">
    <property type="entry name" value="Exopolyphosphatase. Domain 2"/>
    <property type="match status" value="2"/>
</dbReference>
<dbReference type="Pfam" id="PF02541">
    <property type="entry name" value="Ppx-GppA"/>
    <property type="match status" value="2"/>
</dbReference>
<dbReference type="InterPro" id="IPR003695">
    <property type="entry name" value="Ppx_GppA_N"/>
</dbReference>
<keyword evidence="3" id="KW-1185">Reference proteome</keyword>
<name>A0A388KD14_CHABU</name>
<dbReference type="SUPFAM" id="SSF53067">
    <property type="entry name" value="Actin-like ATPase domain"/>
    <property type="match status" value="2"/>
</dbReference>